<feature type="signal peptide" evidence="1">
    <location>
        <begin position="1"/>
        <end position="22"/>
    </location>
</feature>
<proteinExistence type="predicted"/>
<feature type="chain" id="PRO_5026967092" description="Lipoprotein" evidence="1">
    <location>
        <begin position="23"/>
        <end position="162"/>
    </location>
</feature>
<gene>
    <name evidence="2" type="ORF">FYJ29_12950</name>
</gene>
<accession>A0A6L5XGK3</accession>
<evidence type="ECO:0000313" key="3">
    <source>
        <dbReference type="Proteomes" id="UP000483362"/>
    </source>
</evidence>
<dbReference type="AlphaFoldDB" id="A0A6L5XGK3"/>
<name>A0A6L5XGK3_9BACT</name>
<dbReference type="RefSeq" id="WP_154328071.1">
    <property type="nucleotide sequence ID" value="NZ_CP045696.1"/>
</dbReference>
<comment type="caution">
    <text evidence="2">The sequence shown here is derived from an EMBL/GenBank/DDBJ whole genome shotgun (WGS) entry which is preliminary data.</text>
</comment>
<keyword evidence="1" id="KW-0732">Signal</keyword>
<protein>
    <recommendedName>
        <fullName evidence="4">Lipoprotein</fullName>
    </recommendedName>
</protein>
<evidence type="ECO:0000313" key="2">
    <source>
        <dbReference type="EMBL" id="MSS18655.1"/>
    </source>
</evidence>
<organism evidence="2 3">
    <name type="scientific">Sodaliphilus pleomorphus</name>
    <dbReference type="NCBI Taxonomy" id="2606626"/>
    <lineage>
        <taxon>Bacteria</taxon>
        <taxon>Pseudomonadati</taxon>
        <taxon>Bacteroidota</taxon>
        <taxon>Bacteroidia</taxon>
        <taxon>Bacteroidales</taxon>
        <taxon>Muribaculaceae</taxon>
        <taxon>Sodaliphilus</taxon>
    </lineage>
</organism>
<dbReference type="Proteomes" id="UP000483362">
    <property type="component" value="Unassembled WGS sequence"/>
</dbReference>
<evidence type="ECO:0000256" key="1">
    <source>
        <dbReference type="SAM" id="SignalP"/>
    </source>
</evidence>
<reference evidence="2 3" key="1">
    <citation type="submission" date="2019-08" db="EMBL/GenBank/DDBJ databases">
        <title>In-depth cultivation of the pig gut microbiome towards novel bacterial diversity and tailored functional studies.</title>
        <authorList>
            <person name="Wylensek D."/>
            <person name="Hitch T.C.A."/>
            <person name="Clavel T."/>
        </authorList>
    </citation>
    <scope>NUCLEOTIDE SEQUENCE [LARGE SCALE GENOMIC DNA]</scope>
    <source>
        <strain evidence="2 3">Oil-RF-744-WCA-WT-10</strain>
    </source>
</reference>
<dbReference type="EMBL" id="VULT01000028">
    <property type="protein sequence ID" value="MSS18655.1"/>
    <property type="molecule type" value="Genomic_DNA"/>
</dbReference>
<sequence>MMQRVFITLTLVLVAVATAAAAGWGGNDPKPRDFMGCEMGVASASEAEITIGKEGVAHETDSTGNIVLIKPMYAGWQYDEGMMSFEGGRLARVQLYRHAGTLQEANDLARELAADLERRYGTQLQYDNGCYHAQAAGMSLRLALSEDNQDSWMVGLEAANLQ</sequence>
<keyword evidence="3" id="KW-1185">Reference proteome</keyword>
<evidence type="ECO:0008006" key="4">
    <source>
        <dbReference type="Google" id="ProtNLM"/>
    </source>
</evidence>